<evidence type="ECO:0000313" key="2">
    <source>
        <dbReference type="EMBL" id="MBL0407004.1"/>
    </source>
</evidence>
<dbReference type="Proteomes" id="UP000605848">
    <property type="component" value="Unassembled WGS sequence"/>
</dbReference>
<reference evidence="2" key="1">
    <citation type="submission" date="2021-01" db="EMBL/GenBank/DDBJ databases">
        <title>Microvirga sp.</title>
        <authorList>
            <person name="Kim M.K."/>
        </authorList>
    </citation>
    <scope>NUCLEOTIDE SEQUENCE</scope>
    <source>
        <strain evidence="2">5420S-16</strain>
    </source>
</reference>
<sequence>MLNWSKRVGPIVTLTAVTILLGGCVTGTEVSYSEYQYDRYGETERTYERNLYADLSRGIESESCRTVVRRRINRFGEELVRRERVCSPTDEIENAEPGTGRAPRRSVDSGPLEPPEDVPYAE</sequence>
<dbReference type="PROSITE" id="PS51257">
    <property type="entry name" value="PROKAR_LIPOPROTEIN"/>
    <property type="match status" value="1"/>
</dbReference>
<dbReference type="RefSeq" id="WP_202063862.1">
    <property type="nucleotide sequence ID" value="NZ_JAEQMY010000059.1"/>
</dbReference>
<organism evidence="2 3">
    <name type="scientific">Microvirga aerilata</name>
    <dbReference type="NCBI Taxonomy" id="670292"/>
    <lineage>
        <taxon>Bacteria</taxon>
        <taxon>Pseudomonadati</taxon>
        <taxon>Pseudomonadota</taxon>
        <taxon>Alphaproteobacteria</taxon>
        <taxon>Hyphomicrobiales</taxon>
        <taxon>Methylobacteriaceae</taxon>
        <taxon>Microvirga</taxon>
    </lineage>
</organism>
<dbReference type="EMBL" id="JAEQMY010000059">
    <property type="protein sequence ID" value="MBL0407004.1"/>
    <property type="molecule type" value="Genomic_DNA"/>
</dbReference>
<feature type="region of interest" description="Disordered" evidence="1">
    <location>
        <begin position="86"/>
        <end position="122"/>
    </location>
</feature>
<evidence type="ECO:0000313" key="3">
    <source>
        <dbReference type="Proteomes" id="UP000605848"/>
    </source>
</evidence>
<evidence type="ECO:0008006" key="4">
    <source>
        <dbReference type="Google" id="ProtNLM"/>
    </source>
</evidence>
<protein>
    <recommendedName>
        <fullName evidence="4">Lipoprotein</fullName>
    </recommendedName>
</protein>
<evidence type="ECO:0000256" key="1">
    <source>
        <dbReference type="SAM" id="MobiDB-lite"/>
    </source>
</evidence>
<keyword evidence="3" id="KW-1185">Reference proteome</keyword>
<name>A0A936ZLS0_9HYPH</name>
<dbReference type="AlphaFoldDB" id="A0A936ZLS0"/>
<proteinExistence type="predicted"/>
<gene>
    <name evidence="2" type="ORF">JKG68_23995</name>
</gene>
<comment type="caution">
    <text evidence="2">The sequence shown here is derived from an EMBL/GenBank/DDBJ whole genome shotgun (WGS) entry which is preliminary data.</text>
</comment>
<accession>A0A936ZLS0</accession>